<protein>
    <recommendedName>
        <fullName evidence="1">Lipase maturation factor</fullName>
    </recommendedName>
</protein>
<dbReference type="AlphaFoldDB" id="A0A8C5PY17"/>
<comment type="caution">
    <text evidence="1">Lacks conserved residue(s) required for the propagation of feature annotation.</text>
</comment>
<keyword evidence="1" id="KW-0472">Membrane</keyword>
<reference evidence="4" key="1">
    <citation type="submission" date="2025-08" db="UniProtKB">
        <authorList>
            <consortium name="Ensembl"/>
        </authorList>
    </citation>
    <scope>IDENTIFICATION</scope>
</reference>
<gene>
    <name evidence="4" type="primary">LMF1</name>
</gene>
<evidence type="ECO:0000313" key="4">
    <source>
        <dbReference type="Ensembl" id="ENSLLEP00000029678.1"/>
    </source>
</evidence>
<keyword evidence="5" id="KW-1185">Reference proteome</keyword>
<feature type="transmembrane region" description="Helical" evidence="1">
    <location>
        <begin position="119"/>
        <end position="141"/>
    </location>
</feature>
<evidence type="ECO:0000256" key="1">
    <source>
        <dbReference type="RuleBase" id="RU361229"/>
    </source>
</evidence>
<feature type="region of interest" description="Disordered" evidence="2">
    <location>
        <begin position="66"/>
        <end position="107"/>
    </location>
</feature>
<feature type="transmembrane region" description="Helical" evidence="1">
    <location>
        <begin position="198"/>
        <end position="226"/>
    </location>
</feature>
<sequence>MISSLQYINVTGSTIHVSMRNLAQERREAGGNLIKPHNGPLSPLCAGGGTLEPLPELGNHAPSAGCTKMAAPSESTEQPGLRRRKAAEAPTRAAPVGPGGAEDEEKAEAGVSLQPGSFWLTRIVLLRAIAFIYFVAFLVAFHQNKQLIGDKGLLPCRLHLENIKRYFGGRIGMDALSHAPTLFWLFDWSHVDAHLDNIALVGLVISTFVLVTGCANMILMTTLWILYHSLVAVGQIWYSFGWESQLLETGFLGIFLCPVWSLSRIPEKTPPSRIVIWASRWLIFRIMLGAGLIKIRGDRCWRDLTCMNYHYETQPVPSPLSYYMHRNPVLFHQFETSFNHFIELVVPFFLFLGRRMCILHGILQILFQLIQVSCKLFWCC</sequence>
<dbReference type="InterPro" id="IPR057434">
    <property type="entry name" value="LMF1/2_N"/>
</dbReference>
<dbReference type="GO" id="GO:0005789">
    <property type="term" value="C:endoplasmic reticulum membrane"/>
    <property type="evidence" value="ECO:0007669"/>
    <property type="project" value="UniProtKB-SubCell"/>
</dbReference>
<comment type="similarity">
    <text evidence="1">Belongs to the lipase maturation factor family.</text>
</comment>
<dbReference type="Ensembl" id="ENSLLET00000030819.1">
    <property type="protein sequence ID" value="ENSLLEP00000029678.1"/>
    <property type="gene ID" value="ENSLLEG00000018723.1"/>
</dbReference>
<organism evidence="4 5">
    <name type="scientific">Leptobrachium leishanense</name>
    <name type="common">Leishan spiny toad</name>
    <dbReference type="NCBI Taxonomy" id="445787"/>
    <lineage>
        <taxon>Eukaryota</taxon>
        <taxon>Metazoa</taxon>
        <taxon>Chordata</taxon>
        <taxon>Craniata</taxon>
        <taxon>Vertebrata</taxon>
        <taxon>Euteleostomi</taxon>
        <taxon>Amphibia</taxon>
        <taxon>Batrachia</taxon>
        <taxon>Anura</taxon>
        <taxon>Pelobatoidea</taxon>
        <taxon>Megophryidae</taxon>
        <taxon>Leptobrachium</taxon>
    </lineage>
</organism>
<accession>A0A8C5PY17</accession>
<proteinExistence type="inferred from homology"/>
<comment type="function">
    <text evidence="1">Involved in the maturation of specific proteins in the endoplasmic reticulum.</text>
</comment>
<evidence type="ECO:0000313" key="5">
    <source>
        <dbReference type="Proteomes" id="UP000694569"/>
    </source>
</evidence>
<dbReference type="GeneTree" id="ENSGT00530000063702"/>
<dbReference type="Proteomes" id="UP000694569">
    <property type="component" value="Unplaced"/>
</dbReference>
<keyword evidence="1" id="KW-0256">Endoplasmic reticulum</keyword>
<name>A0A8C5PY17_9ANUR</name>
<comment type="subcellular location">
    <subcellularLocation>
        <location evidence="1">Endoplasmic reticulum membrane</location>
        <topology evidence="1">Multi-pass membrane protein</topology>
    </subcellularLocation>
</comment>
<evidence type="ECO:0000259" key="3">
    <source>
        <dbReference type="Pfam" id="PF06762"/>
    </source>
</evidence>
<keyword evidence="1" id="KW-0812">Transmembrane</keyword>
<keyword evidence="1" id="KW-1133">Transmembrane helix</keyword>
<reference evidence="4" key="2">
    <citation type="submission" date="2025-09" db="UniProtKB">
        <authorList>
            <consortium name="Ensembl"/>
        </authorList>
    </citation>
    <scope>IDENTIFICATION</scope>
</reference>
<dbReference type="PANTHER" id="PTHR14463">
    <property type="entry name" value="LIPASE MATURATION FACTOR"/>
    <property type="match status" value="1"/>
</dbReference>
<dbReference type="GO" id="GO:0051604">
    <property type="term" value="P:protein maturation"/>
    <property type="evidence" value="ECO:0007669"/>
    <property type="project" value="InterPro"/>
</dbReference>
<dbReference type="OrthoDB" id="434126at2759"/>
<dbReference type="Pfam" id="PF06762">
    <property type="entry name" value="LMF1"/>
    <property type="match status" value="1"/>
</dbReference>
<dbReference type="PANTHER" id="PTHR14463:SF10">
    <property type="entry name" value="LIPASE MATURATION FACTOR 1"/>
    <property type="match status" value="1"/>
</dbReference>
<feature type="transmembrane region" description="Helical" evidence="1">
    <location>
        <begin position="167"/>
        <end position="186"/>
    </location>
</feature>
<dbReference type="InterPro" id="IPR009613">
    <property type="entry name" value="LMF"/>
</dbReference>
<evidence type="ECO:0000256" key="2">
    <source>
        <dbReference type="SAM" id="MobiDB-lite"/>
    </source>
</evidence>
<feature type="domain" description="Lipase maturation factor 1/2 N-terminal" evidence="3">
    <location>
        <begin position="238"/>
        <end position="372"/>
    </location>
</feature>